<evidence type="ECO:0000313" key="2">
    <source>
        <dbReference type="Proteomes" id="UP000235081"/>
    </source>
</evidence>
<proteinExistence type="predicted"/>
<accession>A0A2N6L8U0</accession>
<comment type="caution">
    <text evidence="1">The sequence shown here is derived from an EMBL/GenBank/DDBJ whole genome shotgun (WGS) entry which is preliminary data.</text>
</comment>
<evidence type="ECO:0000313" key="1">
    <source>
        <dbReference type="EMBL" id="PMB18635.1"/>
    </source>
</evidence>
<name>A0A2N6L8U0_9CYAN</name>
<reference evidence="1 2" key="1">
    <citation type="submission" date="2017-07" db="EMBL/GenBank/DDBJ databases">
        <title>Genomes of Fischerella (Mastigocladus) sp. strains.</title>
        <authorList>
            <person name="Miller S.R."/>
        </authorList>
    </citation>
    <scope>NUCLEOTIDE SEQUENCE [LARGE SCALE GENOMIC DNA]</scope>
    <source>
        <strain evidence="1 2">CCMEE 5318</strain>
    </source>
</reference>
<gene>
    <name evidence="1" type="ORF">CEN46_20635</name>
</gene>
<dbReference type="EMBL" id="NMQE01000676">
    <property type="protein sequence ID" value="PMB18635.1"/>
    <property type="molecule type" value="Genomic_DNA"/>
</dbReference>
<dbReference type="RefSeq" id="WP_146008753.1">
    <property type="nucleotide sequence ID" value="NZ_NMQE01000676.1"/>
</dbReference>
<sequence>MDYQTQIFPVIETLKRDLPTLFAKDISYNIYTQDIYFQDPVN</sequence>
<dbReference type="Proteomes" id="UP000235081">
    <property type="component" value="Unassembled WGS sequence"/>
</dbReference>
<dbReference type="InterPro" id="IPR018790">
    <property type="entry name" value="DUF2358"/>
</dbReference>
<dbReference type="Pfam" id="PF10184">
    <property type="entry name" value="DUF2358"/>
    <property type="match status" value="1"/>
</dbReference>
<feature type="non-terminal residue" evidence="1">
    <location>
        <position position="42"/>
    </location>
</feature>
<organism evidence="1 2">
    <name type="scientific">Fischerella thermalis CCMEE 5318</name>
    <dbReference type="NCBI Taxonomy" id="2019666"/>
    <lineage>
        <taxon>Bacteria</taxon>
        <taxon>Bacillati</taxon>
        <taxon>Cyanobacteriota</taxon>
        <taxon>Cyanophyceae</taxon>
        <taxon>Nostocales</taxon>
        <taxon>Hapalosiphonaceae</taxon>
        <taxon>Fischerella</taxon>
    </lineage>
</organism>
<protein>
    <submittedName>
        <fullName evidence="1">Uncharacterized protein</fullName>
    </submittedName>
</protein>
<dbReference type="AlphaFoldDB" id="A0A2N6L8U0"/>